<evidence type="ECO:0000313" key="4">
    <source>
        <dbReference type="Proteomes" id="UP000030764"/>
    </source>
</evidence>
<evidence type="ECO:0000313" key="3">
    <source>
        <dbReference type="EMBL" id="KFD72477.1"/>
    </source>
</evidence>
<evidence type="ECO:0000313" key="2">
    <source>
        <dbReference type="EMBL" id="KFD45681.1"/>
    </source>
</evidence>
<name>A0A085LL35_9BILA</name>
<feature type="non-terminal residue" evidence="2">
    <location>
        <position position="149"/>
    </location>
</feature>
<sequence>MMMAIVFMLFSPECLNAVLLRMGHRRERRFFPYEAARPPAGRFSADTRSLKTMEIRLKGIFSRFRYLNLTTVRPLSELTQCTGVLNGIEIDPESFKHKMSAAPMQSAKTLSATATCPPFVLNATELAAYLDEFLHLPKKMSFMAKSMYA</sequence>
<evidence type="ECO:0000256" key="1">
    <source>
        <dbReference type="SAM" id="SignalP"/>
    </source>
</evidence>
<dbReference type="Proteomes" id="UP000030758">
    <property type="component" value="Unassembled WGS sequence"/>
</dbReference>
<organism evidence="2 4">
    <name type="scientific">Trichuris suis</name>
    <name type="common">pig whipworm</name>
    <dbReference type="NCBI Taxonomy" id="68888"/>
    <lineage>
        <taxon>Eukaryota</taxon>
        <taxon>Metazoa</taxon>
        <taxon>Ecdysozoa</taxon>
        <taxon>Nematoda</taxon>
        <taxon>Enoplea</taxon>
        <taxon>Dorylaimia</taxon>
        <taxon>Trichinellida</taxon>
        <taxon>Trichuridae</taxon>
        <taxon>Trichuris</taxon>
    </lineage>
</organism>
<accession>A0A085LL35</accession>
<keyword evidence="1" id="KW-0732">Signal</keyword>
<gene>
    <name evidence="2" type="ORF">M513_13441</name>
    <name evidence="3" type="ORF">M514_13441</name>
</gene>
<feature type="chain" id="PRO_5007379209" description="Oxidative stress-responsive serine-rich protein 1" evidence="1">
    <location>
        <begin position="18"/>
        <end position="149"/>
    </location>
</feature>
<evidence type="ECO:0008006" key="5">
    <source>
        <dbReference type="Google" id="ProtNLM"/>
    </source>
</evidence>
<dbReference type="AlphaFoldDB" id="A0A085LL35"/>
<dbReference type="EMBL" id="KL367477">
    <property type="protein sequence ID" value="KFD72477.1"/>
    <property type="molecule type" value="Genomic_DNA"/>
</dbReference>
<protein>
    <recommendedName>
        <fullName evidence="5">Oxidative stress-responsive serine-rich protein 1</fullName>
    </recommendedName>
</protein>
<proteinExistence type="predicted"/>
<dbReference type="Proteomes" id="UP000030764">
    <property type="component" value="Unassembled WGS sequence"/>
</dbReference>
<keyword evidence="4" id="KW-1185">Reference proteome</keyword>
<feature type="signal peptide" evidence="1">
    <location>
        <begin position="1"/>
        <end position="17"/>
    </location>
</feature>
<dbReference type="EMBL" id="KL363440">
    <property type="protein sequence ID" value="KFD45681.1"/>
    <property type="molecule type" value="Genomic_DNA"/>
</dbReference>
<reference evidence="2 4" key="1">
    <citation type="journal article" date="2014" name="Nat. Genet.">
        <title>Genome and transcriptome of the porcine whipworm Trichuris suis.</title>
        <authorList>
            <person name="Jex A.R."/>
            <person name="Nejsum P."/>
            <person name="Schwarz E.M."/>
            <person name="Hu L."/>
            <person name="Young N.D."/>
            <person name="Hall R.S."/>
            <person name="Korhonen P.K."/>
            <person name="Liao S."/>
            <person name="Thamsborg S."/>
            <person name="Xia J."/>
            <person name="Xu P."/>
            <person name="Wang S."/>
            <person name="Scheerlinck J.P."/>
            <person name="Hofmann A."/>
            <person name="Sternberg P.W."/>
            <person name="Wang J."/>
            <person name="Gasser R.B."/>
        </authorList>
    </citation>
    <scope>NUCLEOTIDE SEQUENCE [LARGE SCALE GENOMIC DNA]</scope>
    <source>
        <strain evidence="3">DCEP-RM93F</strain>
        <strain evidence="2">DCEP-RM93M</strain>
    </source>
</reference>